<dbReference type="InterPro" id="IPR006621">
    <property type="entry name" value="Nose-resist-to-fluoxetine_N"/>
</dbReference>
<dbReference type="RefSeq" id="XP_016936802.3">
    <property type="nucleotide sequence ID" value="XM_017081313.4"/>
</dbReference>
<evidence type="ECO:0000256" key="2">
    <source>
        <dbReference type="SAM" id="Phobius"/>
    </source>
</evidence>
<keyword evidence="2" id="KW-1133">Transmembrane helix</keyword>
<dbReference type="Pfam" id="PF20146">
    <property type="entry name" value="NRF"/>
    <property type="match status" value="1"/>
</dbReference>
<feature type="transmembrane region" description="Helical" evidence="2">
    <location>
        <begin position="290"/>
        <end position="307"/>
    </location>
</feature>
<keyword evidence="5" id="KW-1185">Reference proteome</keyword>
<keyword evidence="2" id="KW-0812">Transmembrane</keyword>
<dbReference type="InterPro" id="IPR002656">
    <property type="entry name" value="Acyl_transf_3_dom"/>
</dbReference>
<feature type="transmembrane region" description="Helical" evidence="2">
    <location>
        <begin position="535"/>
        <end position="559"/>
    </location>
</feature>
<dbReference type="SMART" id="SM00703">
    <property type="entry name" value="NRF"/>
    <property type="match status" value="1"/>
</dbReference>
<dbReference type="Pfam" id="PF01757">
    <property type="entry name" value="Acyl_transf_3"/>
    <property type="match status" value="1"/>
</dbReference>
<feature type="chain" id="PRO_5045512595" evidence="3">
    <location>
        <begin position="22"/>
        <end position="725"/>
    </location>
</feature>
<evidence type="ECO:0000256" key="1">
    <source>
        <dbReference type="SAM" id="MobiDB-lite"/>
    </source>
</evidence>
<dbReference type="PANTHER" id="PTHR11161">
    <property type="entry name" value="O-ACYLTRANSFERASE"/>
    <property type="match status" value="1"/>
</dbReference>
<sequence length="725" mass="82047">MMIRAVGTGTLLVIWLALAQGALPNHDVLLKKENEISSMADYERLMELRSLGMEFFREFRNMSSTDLHLLDGRLSEQDLVCLADMAQFMSGLTSAKRWAIKMIDAWGTVPSGYLFGNRIDMGNYEECIKVDGAISETHNIKGKYCFMKLPVYKWLGLTSDILKLTNMQTALCFPSSCSASAMETFLKQLLQRLLGVSDPSNLFSISEKSCKVKESPPMDGLTIFTIVLLSAFCTTVVACTLYDYFLCPEQDKIPRLIKAFSARATSRSLFTVVDIKASPNVIHCLNGMRCLSLFWVILGHEYSINLISPAINLADNLVWMSQPFTSFILYAQFAVDTFFFISGLLLVAIGLRSLEKTKGRQNVPLMYLHRYLRLTPIVAVAILVYLKMLPLFADGPMYDKSRIFDYSTCDNTWYLTLLYVQNYATSSMCLPHTWYLAVDMQLYILSPILLIGLYKWGKKGAAGILLVMLLLSACLFATIMTNDYNIMFKNGGQLPEVQKKIYYATHVHAAPWLIGTLFGYFLHVTRGRKVQLNRLAVWAGWLLCLAMIFTAIFVLFPYAKLQGPSPTVLEGALYYTLTRIGWPLALCWVVFACMQGYGGLANSFLSSPLWQPLSKLSYSAYIWHIFIQEVNHRRIRSNTYFSNYDVMLSFWATFGFTLLMSYVLYAIIEAPLEGLERMIFPNRRSSPAPKEESRTEIEPKKDSEAQLDQANPECASTKATKDLES</sequence>
<protein>
    <submittedName>
        <fullName evidence="6">Nose resistant to fluoxetine protein 6</fullName>
    </submittedName>
</protein>
<organism evidence="5 6">
    <name type="scientific">Drosophila suzukii</name>
    <name type="common">Spotted-wing drosophila fruit fly</name>
    <dbReference type="NCBI Taxonomy" id="28584"/>
    <lineage>
        <taxon>Eukaryota</taxon>
        <taxon>Metazoa</taxon>
        <taxon>Ecdysozoa</taxon>
        <taxon>Arthropoda</taxon>
        <taxon>Hexapoda</taxon>
        <taxon>Insecta</taxon>
        <taxon>Pterygota</taxon>
        <taxon>Neoptera</taxon>
        <taxon>Endopterygota</taxon>
        <taxon>Diptera</taxon>
        <taxon>Brachycera</taxon>
        <taxon>Muscomorpha</taxon>
        <taxon>Ephydroidea</taxon>
        <taxon>Drosophilidae</taxon>
        <taxon>Drosophila</taxon>
        <taxon>Sophophora</taxon>
    </lineage>
</organism>
<dbReference type="GO" id="GO:0016747">
    <property type="term" value="F:acyltransferase activity, transferring groups other than amino-acyl groups"/>
    <property type="evidence" value="ECO:0007669"/>
    <property type="project" value="InterPro"/>
</dbReference>
<evidence type="ECO:0000313" key="5">
    <source>
        <dbReference type="Proteomes" id="UP001652628"/>
    </source>
</evidence>
<feature type="transmembrane region" description="Helical" evidence="2">
    <location>
        <begin position="327"/>
        <end position="351"/>
    </location>
</feature>
<accession>A0AB39ZJD5</accession>
<feature type="compositionally biased region" description="Basic and acidic residues" evidence="1">
    <location>
        <begin position="689"/>
        <end position="704"/>
    </location>
</feature>
<keyword evidence="2" id="KW-0472">Membrane</keyword>
<evidence type="ECO:0000259" key="4">
    <source>
        <dbReference type="SMART" id="SM00703"/>
    </source>
</evidence>
<dbReference type="InterPro" id="IPR052728">
    <property type="entry name" value="O2_lipid_transport_reg"/>
</dbReference>
<feature type="signal peptide" evidence="3">
    <location>
        <begin position="1"/>
        <end position="21"/>
    </location>
</feature>
<reference evidence="6" key="1">
    <citation type="submission" date="2025-08" db="UniProtKB">
        <authorList>
            <consortium name="RefSeq"/>
        </authorList>
    </citation>
    <scope>IDENTIFICATION</scope>
</reference>
<dbReference type="PANTHER" id="PTHR11161:SF0">
    <property type="entry name" value="O-ACYLTRANSFERASE LIKE PROTEIN"/>
    <property type="match status" value="1"/>
</dbReference>
<feature type="domain" description="Nose resistant-to-fluoxetine protein N-terminal" evidence="4">
    <location>
        <begin position="78"/>
        <end position="212"/>
    </location>
</feature>
<feature type="transmembrane region" description="Helical" evidence="2">
    <location>
        <begin position="434"/>
        <end position="454"/>
    </location>
</feature>
<gene>
    <name evidence="6" type="primary">LOC108015074</name>
</gene>
<keyword evidence="3" id="KW-0732">Signal</keyword>
<feature type="transmembrane region" description="Helical" evidence="2">
    <location>
        <begin position="371"/>
        <end position="393"/>
    </location>
</feature>
<feature type="transmembrane region" description="Helical" evidence="2">
    <location>
        <begin position="501"/>
        <end position="523"/>
    </location>
</feature>
<dbReference type="GeneID" id="108015074"/>
<feature type="transmembrane region" description="Helical" evidence="2">
    <location>
        <begin position="647"/>
        <end position="668"/>
    </location>
</feature>
<evidence type="ECO:0000256" key="3">
    <source>
        <dbReference type="SAM" id="SignalP"/>
    </source>
</evidence>
<dbReference type="Proteomes" id="UP001652628">
    <property type="component" value="Chromosome X"/>
</dbReference>
<evidence type="ECO:0000313" key="6">
    <source>
        <dbReference type="RefSeq" id="XP_016936802.3"/>
    </source>
</evidence>
<feature type="transmembrane region" description="Helical" evidence="2">
    <location>
        <begin position="461"/>
        <end position="481"/>
    </location>
</feature>
<proteinExistence type="predicted"/>
<dbReference type="AlphaFoldDB" id="A0AB39ZJD5"/>
<feature type="region of interest" description="Disordered" evidence="1">
    <location>
        <begin position="682"/>
        <end position="725"/>
    </location>
</feature>
<feature type="transmembrane region" description="Helical" evidence="2">
    <location>
        <begin position="579"/>
        <end position="597"/>
    </location>
</feature>
<feature type="transmembrane region" description="Helical" evidence="2">
    <location>
        <begin position="221"/>
        <end position="245"/>
    </location>
</feature>
<name>A0AB39ZJD5_DROSZ</name>